<protein>
    <submittedName>
        <fullName evidence="2">Uncharacterized protein</fullName>
    </submittedName>
</protein>
<evidence type="ECO:0000256" key="1">
    <source>
        <dbReference type="SAM" id="MobiDB-lite"/>
    </source>
</evidence>
<dbReference type="EMBL" id="JAIBSC010000080">
    <property type="protein sequence ID" value="KAH1899940.1"/>
    <property type="molecule type" value="Genomic_DNA"/>
</dbReference>
<dbReference type="Proteomes" id="UP000813423">
    <property type="component" value="Unassembled WGS sequence"/>
</dbReference>
<evidence type="ECO:0000313" key="3">
    <source>
        <dbReference type="Proteomes" id="UP000813423"/>
    </source>
</evidence>
<sequence length="193" mass="21684">MNTNAELDAFADRVIAIEAIKDSDLSSRISPARRDPLEPLSNLAPANGGSIRSDTRLKPEPHGWSFKNENRVPSPKRPHACDMSKFVSPARLLGAKRSLTDIIPCLQAPKIISQKRQRHESVQQWNILPPDAREQYKSRAILFTRAHSAPTSQLLAELREFASQNAGFDQCFISYKEGFDAYVKQSDLDIELK</sequence>
<dbReference type="AlphaFoldDB" id="A0A9P8SR93"/>
<accession>A0A9P8SR93</accession>
<proteinExistence type="predicted"/>
<feature type="region of interest" description="Disordered" evidence="1">
    <location>
        <begin position="27"/>
        <end position="80"/>
    </location>
</feature>
<gene>
    <name evidence="2" type="ORF">KXV57_008816</name>
</gene>
<evidence type="ECO:0000313" key="2">
    <source>
        <dbReference type="EMBL" id="KAH1899940.1"/>
    </source>
</evidence>
<organism evidence="2 3">
    <name type="scientific">Aspergillus fumigatus</name>
    <name type="common">Neosartorya fumigata</name>
    <dbReference type="NCBI Taxonomy" id="746128"/>
    <lineage>
        <taxon>Eukaryota</taxon>
        <taxon>Fungi</taxon>
        <taxon>Dikarya</taxon>
        <taxon>Ascomycota</taxon>
        <taxon>Pezizomycotina</taxon>
        <taxon>Eurotiomycetes</taxon>
        <taxon>Eurotiomycetidae</taxon>
        <taxon>Eurotiales</taxon>
        <taxon>Aspergillaceae</taxon>
        <taxon>Aspergillus</taxon>
        <taxon>Aspergillus subgen. Fumigati</taxon>
    </lineage>
</organism>
<comment type="caution">
    <text evidence="2">The sequence shown here is derived from an EMBL/GenBank/DDBJ whole genome shotgun (WGS) entry which is preliminary data.</text>
</comment>
<reference evidence="2" key="1">
    <citation type="submission" date="2021-08" db="EMBL/GenBank/DDBJ databases">
        <title>Global Aspergillus fumigatus from environmental and clinical sources.</title>
        <authorList>
            <person name="Barber A."/>
            <person name="Sae-Ong T."/>
        </authorList>
    </citation>
    <scope>NUCLEOTIDE SEQUENCE</scope>
    <source>
        <strain evidence="2">NRZ-2016-071</strain>
    </source>
</reference>
<name>A0A9P8SR93_ASPFM</name>